<evidence type="ECO:0000256" key="1">
    <source>
        <dbReference type="SAM" id="MobiDB-lite"/>
    </source>
</evidence>
<dbReference type="EMBL" id="WEHX01000075">
    <property type="protein sequence ID" value="KAB7656238.1"/>
    <property type="molecule type" value="Genomic_DNA"/>
</dbReference>
<feature type="region of interest" description="Disordered" evidence="1">
    <location>
        <begin position="625"/>
        <end position="673"/>
    </location>
</feature>
<feature type="region of interest" description="Disordered" evidence="1">
    <location>
        <begin position="1"/>
        <end position="20"/>
    </location>
</feature>
<feature type="region of interest" description="Disordered" evidence="1">
    <location>
        <begin position="297"/>
        <end position="320"/>
    </location>
</feature>
<dbReference type="RefSeq" id="WP_152158824.1">
    <property type="nucleotide sequence ID" value="NZ_WEHX01000075.1"/>
</dbReference>
<protein>
    <submittedName>
        <fullName evidence="2">Uncharacterized protein</fullName>
    </submittedName>
</protein>
<evidence type="ECO:0000313" key="3">
    <source>
        <dbReference type="Proteomes" id="UP000430564"/>
    </source>
</evidence>
<feature type="compositionally biased region" description="Basic and acidic residues" evidence="1">
    <location>
        <begin position="634"/>
        <end position="657"/>
    </location>
</feature>
<reference evidence="2 3" key="1">
    <citation type="submission" date="2019-10" db="EMBL/GenBank/DDBJ databases">
        <title>Genome diversity of Sutterella seckii.</title>
        <authorList>
            <person name="Chaplin A.V."/>
            <person name="Sokolova S.R."/>
            <person name="Mosin K.A."/>
            <person name="Ivanova E.L."/>
            <person name="Kochetkova T.O."/>
            <person name="Goltsov A.Y."/>
            <person name="Trofimov D.Y."/>
            <person name="Efimov B.A."/>
        </authorList>
    </citation>
    <scope>NUCLEOTIDE SEQUENCE [LARGE SCALE GENOMIC DNA]</scope>
    <source>
        <strain evidence="2 3">ASD393</strain>
    </source>
</reference>
<sequence>MPADFQLKRRGFRSPQRSLEQSSRTADLAESYALSLRAGKAVAPVIKAMGLALDYETGRGVRIENNKAVFITDSAAQLSRLRNLSKRLLEKLVADGVPVLGVEFRLRGRRAPEEEAEAISPVRTTSIIAAAELLSAAEKLINPELREQIRALAHTLEPSPEELPLTVLTAITSQHERLAKLESEIKGLREKLPHAPDPHLVPEEAAAAASEELAGVRERMLKRIARRASFEKTASEADAERKALLPLLNALESRAMAGKEEESVDFPGLRDEVIAFARRLSAALRSVKDARERLTAQVEEEKQKKESAHEPSKESDEERALALRAGFPAPPPNMALREKLRGSLAKLLSEIRVTRKALEKAHDRLPPAGNILAGDERLAADIERLAEARKKGEKSPEEALSPQSSRLLLIWNSRSEIEEKLSLAFKKLEALEKTLESDRPKLRVPRSFSASALASDFAELRKIDLRRPEDEGALNTLSSESEYLQEAAEMLRSSLPKGELPGENPAEVRLDALAGILREHLRAILSALGLSPNESIIPTEEEAAASPETSALRERQLARLNLWRERRALVQKAEDALKDFSSVLSSPKDSDEQTSRNVLFAALEKSLMNAFELAEAARREAAPKIPALTLESADAERTRREEAERAGKEREAEEKSKKTVKAPKPPEAAPGSLQEKLQILRDILPVWKERLPRAPDPNLIPSEADAARREDLREIRGRMLLRRANHEAFTQEFDELSGLFAQVEGMAANPLADEAETKRLAQKLDDWANDFSARLAKL</sequence>
<accession>A0A6I1EW41</accession>
<dbReference type="AlphaFoldDB" id="A0A6I1EW41"/>
<name>A0A6I1EW41_9BURK</name>
<dbReference type="Proteomes" id="UP000430564">
    <property type="component" value="Unassembled WGS sequence"/>
</dbReference>
<proteinExistence type="predicted"/>
<comment type="caution">
    <text evidence="2">The sequence shown here is derived from an EMBL/GenBank/DDBJ whole genome shotgun (WGS) entry which is preliminary data.</text>
</comment>
<organism evidence="2 3">
    <name type="scientific">Sutterella seckii</name>
    <dbReference type="NCBI Taxonomy" id="1944635"/>
    <lineage>
        <taxon>Bacteria</taxon>
        <taxon>Pseudomonadati</taxon>
        <taxon>Pseudomonadota</taxon>
        <taxon>Betaproteobacteria</taxon>
        <taxon>Burkholderiales</taxon>
        <taxon>Sutterellaceae</taxon>
        <taxon>Sutterella</taxon>
    </lineage>
</organism>
<evidence type="ECO:0000313" key="2">
    <source>
        <dbReference type="EMBL" id="KAB7656238.1"/>
    </source>
</evidence>
<gene>
    <name evidence="2" type="ORF">GBM95_09150</name>
</gene>
<dbReference type="OrthoDB" id="9945384at2"/>